<dbReference type="AlphaFoldDB" id="A0A090QXH9"/>
<evidence type="ECO:0000313" key="1">
    <source>
        <dbReference type="EMBL" id="GAL07910.1"/>
    </source>
</evidence>
<gene>
    <name evidence="1" type="ORF">JCM19237_290</name>
</gene>
<proteinExistence type="predicted"/>
<organism evidence="1 2">
    <name type="scientific">Photobacterium aphoticum</name>
    <dbReference type="NCBI Taxonomy" id="754436"/>
    <lineage>
        <taxon>Bacteria</taxon>
        <taxon>Pseudomonadati</taxon>
        <taxon>Pseudomonadota</taxon>
        <taxon>Gammaproteobacteria</taxon>
        <taxon>Vibrionales</taxon>
        <taxon>Vibrionaceae</taxon>
        <taxon>Photobacterium</taxon>
    </lineage>
</organism>
<name>A0A090QXH9_9GAMM</name>
<sequence>MTSIEQQLEQQLIDALRKEDAANIKSGAYMVEVRSTLDGSIYQDDDGRRYWGNVTRRWDGEDGFPEEMTAKYFYDERTGKWYAYTSQYD</sequence>
<dbReference type="STRING" id="754436.JCM19237_290"/>
<comment type="caution">
    <text evidence="1">The sequence shown here is derived from an EMBL/GenBank/DDBJ whole genome shotgun (WGS) entry which is preliminary data.</text>
</comment>
<evidence type="ECO:0000313" key="2">
    <source>
        <dbReference type="Proteomes" id="UP000029227"/>
    </source>
</evidence>
<accession>A0A090QXH9</accession>
<reference evidence="1 2" key="1">
    <citation type="journal article" date="2014" name="Genome Announc.">
        <title>Draft Genome Sequences of Two Vibrionaceae Species, Vibrio ponticus C121 and Photobacterium aphoticum C119, Isolated as Coral Reef Microbiota.</title>
        <authorList>
            <person name="Al-saari N."/>
            <person name="Meirelles P.M."/>
            <person name="Mino S."/>
            <person name="Suda W."/>
            <person name="Oshima K."/>
            <person name="Hattori M."/>
            <person name="Ohkuma M."/>
            <person name="Thompson F.L."/>
            <person name="Gomez-Gil B."/>
            <person name="Sawabe T."/>
            <person name="Sawabe T."/>
        </authorList>
    </citation>
    <scope>NUCLEOTIDE SEQUENCE [LARGE SCALE GENOMIC DNA]</scope>
    <source>
        <strain evidence="1 2">JCM 19237</strain>
    </source>
</reference>
<dbReference type="EMBL" id="BBMN01000020">
    <property type="protein sequence ID" value="GAL07910.1"/>
    <property type="molecule type" value="Genomic_DNA"/>
</dbReference>
<dbReference type="Proteomes" id="UP000029227">
    <property type="component" value="Unassembled WGS sequence"/>
</dbReference>
<protein>
    <submittedName>
        <fullName evidence="1">Uncharacterized protein</fullName>
    </submittedName>
</protein>